<evidence type="ECO:0000313" key="14">
    <source>
        <dbReference type="Proteomes" id="UP000256686"/>
    </source>
</evidence>
<evidence type="ECO:0000256" key="9">
    <source>
        <dbReference type="ARBA" id="ARBA00023077"/>
    </source>
</evidence>
<dbReference type="AlphaFoldDB" id="A0A3D9C6B3"/>
<evidence type="ECO:0000256" key="10">
    <source>
        <dbReference type="ARBA" id="ARBA00023136"/>
    </source>
</evidence>
<dbReference type="EMBL" id="QNVT01000018">
    <property type="protein sequence ID" value="REC61126.1"/>
    <property type="molecule type" value="Genomic_DNA"/>
</dbReference>
<accession>A0A3D9C6B3</accession>
<comment type="caution">
    <text evidence="13">The sequence shown here is derived from an EMBL/GenBank/DDBJ whole genome shotgun (WGS) entry which is preliminary data.</text>
</comment>
<evidence type="ECO:0000256" key="1">
    <source>
        <dbReference type="ARBA" id="ARBA00004571"/>
    </source>
</evidence>
<name>A0A3D9C6B3_9FLAO</name>
<dbReference type="PANTHER" id="PTHR32552:SF68">
    <property type="entry name" value="FERRICHROME OUTER MEMBRANE TRANSPORTER_PHAGE RECEPTOR"/>
    <property type="match status" value="1"/>
</dbReference>
<comment type="subcellular location">
    <subcellularLocation>
        <location evidence="1">Cell outer membrane</location>
        <topology evidence="1">Multi-pass membrane protein</topology>
    </subcellularLocation>
</comment>
<dbReference type="Gene3D" id="2.40.170.20">
    <property type="entry name" value="TonB-dependent receptor, beta-barrel domain"/>
    <property type="match status" value="1"/>
</dbReference>
<dbReference type="PANTHER" id="PTHR32552">
    <property type="entry name" value="FERRICHROME IRON RECEPTOR-RELATED"/>
    <property type="match status" value="1"/>
</dbReference>
<proteinExistence type="predicted"/>
<dbReference type="SUPFAM" id="SSF56935">
    <property type="entry name" value="Porins"/>
    <property type="match status" value="1"/>
</dbReference>
<evidence type="ECO:0000259" key="12">
    <source>
        <dbReference type="Pfam" id="PF00593"/>
    </source>
</evidence>
<protein>
    <recommendedName>
        <fullName evidence="12">TonB-dependent receptor-like beta-barrel domain-containing protein</fullName>
    </recommendedName>
</protein>
<dbReference type="Proteomes" id="UP000256686">
    <property type="component" value="Unassembled WGS sequence"/>
</dbReference>
<keyword evidence="6" id="KW-0732">Signal</keyword>
<evidence type="ECO:0000256" key="4">
    <source>
        <dbReference type="ARBA" id="ARBA00022496"/>
    </source>
</evidence>
<keyword evidence="11" id="KW-0998">Cell outer membrane</keyword>
<keyword evidence="8" id="KW-0406">Ion transport</keyword>
<evidence type="ECO:0000256" key="11">
    <source>
        <dbReference type="ARBA" id="ARBA00023237"/>
    </source>
</evidence>
<sequence length="193" mass="21635">MCTVFLLYLCVTGLPLIFHEEIEHLLEDNKEALAQNHEKLSLDKLVKIAESKYPGEKVSLIKEFSVIAGVSYNDMKYTEADETVIGRRPATASSPWLVNFNASYQFLDGKLKGLGFGVGGNYASNNKIVNSTTMGMFILPKYLVLNANAFYDTKKYRIGVKVDNFTNEHYWSGYTIANAQALANILGSFTYKF</sequence>
<keyword evidence="14" id="KW-1185">Reference proteome</keyword>
<keyword evidence="4" id="KW-0410">Iron transport</keyword>
<evidence type="ECO:0000256" key="2">
    <source>
        <dbReference type="ARBA" id="ARBA00022448"/>
    </source>
</evidence>
<dbReference type="InterPro" id="IPR039426">
    <property type="entry name" value="TonB-dep_rcpt-like"/>
</dbReference>
<reference evidence="14" key="1">
    <citation type="submission" date="2018-06" db="EMBL/GenBank/DDBJ databases">
        <authorList>
            <person name="Lum Nde A."/>
            <person name="Hugo C."/>
        </authorList>
    </citation>
    <scope>NUCLEOTIDE SEQUENCE [LARGE SCALE GENOMIC DNA]</scope>
    <source>
        <strain evidence="14">1_F178</strain>
    </source>
</reference>
<keyword evidence="7" id="KW-0408">Iron</keyword>
<dbReference type="GO" id="GO:0015344">
    <property type="term" value="F:siderophore uptake transmembrane transporter activity"/>
    <property type="evidence" value="ECO:0007669"/>
    <property type="project" value="TreeGrafter"/>
</dbReference>
<evidence type="ECO:0000256" key="3">
    <source>
        <dbReference type="ARBA" id="ARBA00022452"/>
    </source>
</evidence>
<evidence type="ECO:0000256" key="7">
    <source>
        <dbReference type="ARBA" id="ARBA00023004"/>
    </source>
</evidence>
<dbReference type="InterPro" id="IPR000531">
    <property type="entry name" value="Beta-barrel_TonB"/>
</dbReference>
<keyword evidence="3" id="KW-1134">Transmembrane beta strand</keyword>
<evidence type="ECO:0000256" key="8">
    <source>
        <dbReference type="ARBA" id="ARBA00023065"/>
    </source>
</evidence>
<dbReference type="InterPro" id="IPR036942">
    <property type="entry name" value="Beta-barrel_TonB_sf"/>
</dbReference>
<dbReference type="GO" id="GO:0009279">
    <property type="term" value="C:cell outer membrane"/>
    <property type="evidence" value="ECO:0007669"/>
    <property type="project" value="UniProtKB-SubCell"/>
</dbReference>
<gene>
    <name evidence="13" type="ORF">DRF65_17460</name>
</gene>
<keyword evidence="5" id="KW-0812">Transmembrane</keyword>
<feature type="domain" description="TonB-dependent receptor-like beta-barrel" evidence="12">
    <location>
        <begin position="64"/>
        <end position="164"/>
    </location>
</feature>
<evidence type="ECO:0000313" key="13">
    <source>
        <dbReference type="EMBL" id="REC61126.1"/>
    </source>
</evidence>
<evidence type="ECO:0000256" key="6">
    <source>
        <dbReference type="ARBA" id="ARBA00022729"/>
    </source>
</evidence>
<evidence type="ECO:0000256" key="5">
    <source>
        <dbReference type="ARBA" id="ARBA00022692"/>
    </source>
</evidence>
<organism evidence="13 14">
    <name type="scientific">Chryseobacterium pennae</name>
    <dbReference type="NCBI Taxonomy" id="2258962"/>
    <lineage>
        <taxon>Bacteria</taxon>
        <taxon>Pseudomonadati</taxon>
        <taxon>Bacteroidota</taxon>
        <taxon>Flavobacteriia</taxon>
        <taxon>Flavobacteriales</taxon>
        <taxon>Weeksellaceae</taxon>
        <taxon>Chryseobacterium group</taxon>
        <taxon>Chryseobacterium</taxon>
    </lineage>
</organism>
<dbReference type="Pfam" id="PF00593">
    <property type="entry name" value="TonB_dep_Rec_b-barrel"/>
    <property type="match status" value="1"/>
</dbReference>
<keyword evidence="2" id="KW-0813">Transport</keyword>
<keyword evidence="9" id="KW-0798">TonB box</keyword>
<keyword evidence="10" id="KW-0472">Membrane</keyword>